<feature type="domain" description="Amino acid transporter transmembrane" evidence="10">
    <location>
        <begin position="115"/>
        <end position="514"/>
    </location>
</feature>
<protein>
    <recommendedName>
        <fullName evidence="10">Amino acid transporter transmembrane domain-containing protein</fullName>
    </recommendedName>
</protein>
<dbReference type="InterPro" id="IPR013057">
    <property type="entry name" value="AA_transpt_TM"/>
</dbReference>
<dbReference type="GO" id="GO:0015189">
    <property type="term" value="F:L-lysine transmembrane transporter activity"/>
    <property type="evidence" value="ECO:0007669"/>
    <property type="project" value="TreeGrafter"/>
</dbReference>
<feature type="transmembrane region" description="Helical" evidence="9">
    <location>
        <begin position="272"/>
        <end position="290"/>
    </location>
</feature>
<dbReference type="GO" id="GO:0061459">
    <property type="term" value="F:L-arginine transmembrane transporter activity"/>
    <property type="evidence" value="ECO:0007669"/>
    <property type="project" value="TreeGrafter"/>
</dbReference>
<dbReference type="GO" id="GO:0005774">
    <property type="term" value="C:vacuolar membrane"/>
    <property type="evidence" value="ECO:0007669"/>
    <property type="project" value="UniProtKB-SubCell"/>
</dbReference>
<evidence type="ECO:0000313" key="11">
    <source>
        <dbReference type="EMBL" id="KCV72375.1"/>
    </source>
</evidence>
<evidence type="ECO:0000256" key="3">
    <source>
        <dbReference type="ARBA" id="ARBA00022448"/>
    </source>
</evidence>
<dbReference type="AlphaFoldDB" id="A0A058ZD88"/>
<dbReference type="RefSeq" id="XP_009493953.1">
    <property type="nucleotide sequence ID" value="XM_009495678.1"/>
</dbReference>
<evidence type="ECO:0000256" key="9">
    <source>
        <dbReference type="SAM" id="Phobius"/>
    </source>
</evidence>
<accession>A0A058ZD88</accession>
<dbReference type="GeneID" id="20526494"/>
<organism evidence="11">
    <name type="scientific">Fonticula alba</name>
    <name type="common">Slime mold</name>
    <dbReference type="NCBI Taxonomy" id="691883"/>
    <lineage>
        <taxon>Eukaryota</taxon>
        <taxon>Rotosphaerida</taxon>
        <taxon>Fonticulaceae</taxon>
        <taxon>Fonticula</taxon>
    </lineage>
</organism>
<dbReference type="OMA" id="NTICFIM"/>
<feature type="transmembrane region" description="Helical" evidence="9">
    <location>
        <begin position="196"/>
        <end position="220"/>
    </location>
</feature>
<keyword evidence="6" id="KW-0029">Amino-acid transport</keyword>
<feature type="transmembrane region" description="Helical" evidence="9">
    <location>
        <begin position="494"/>
        <end position="518"/>
    </location>
</feature>
<dbReference type="EMBL" id="KB932202">
    <property type="protein sequence ID" value="KCV72375.1"/>
    <property type="molecule type" value="Genomic_DNA"/>
</dbReference>
<evidence type="ECO:0000256" key="4">
    <source>
        <dbReference type="ARBA" id="ARBA00022554"/>
    </source>
</evidence>
<comment type="subcellular location">
    <subcellularLocation>
        <location evidence="1">Vacuole membrane</location>
        <topology evidence="1">Multi-pass membrane protein</topology>
    </subcellularLocation>
</comment>
<dbReference type="Pfam" id="PF01490">
    <property type="entry name" value="Aa_trans"/>
    <property type="match status" value="1"/>
</dbReference>
<dbReference type="PANTHER" id="PTHR22950">
    <property type="entry name" value="AMINO ACID TRANSPORTER"/>
    <property type="match status" value="1"/>
</dbReference>
<dbReference type="GO" id="GO:0015194">
    <property type="term" value="F:L-serine transmembrane transporter activity"/>
    <property type="evidence" value="ECO:0007669"/>
    <property type="project" value="TreeGrafter"/>
</dbReference>
<dbReference type="OrthoDB" id="438545at2759"/>
<gene>
    <name evidence="11" type="ORF">H696_01769</name>
</gene>
<keyword evidence="4" id="KW-0926">Vacuole</keyword>
<feature type="transmembrane region" description="Helical" evidence="9">
    <location>
        <begin position="434"/>
        <end position="454"/>
    </location>
</feature>
<evidence type="ECO:0000256" key="2">
    <source>
        <dbReference type="ARBA" id="ARBA00008066"/>
    </source>
</evidence>
<feature type="transmembrane region" description="Helical" evidence="9">
    <location>
        <begin position="385"/>
        <end position="403"/>
    </location>
</feature>
<dbReference type="GO" id="GO:0005313">
    <property type="term" value="F:L-glutamate transmembrane transporter activity"/>
    <property type="evidence" value="ECO:0007669"/>
    <property type="project" value="TreeGrafter"/>
</dbReference>
<reference evidence="11" key="1">
    <citation type="submission" date="2013-04" db="EMBL/GenBank/DDBJ databases">
        <title>The Genome Sequence of Fonticula alba ATCC 38817.</title>
        <authorList>
            <consortium name="The Broad Institute Genomics Platform"/>
            <person name="Russ C."/>
            <person name="Cuomo C."/>
            <person name="Burger G."/>
            <person name="Gray M.W."/>
            <person name="Holland P.W.H."/>
            <person name="King N."/>
            <person name="Lang F.B.F."/>
            <person name="Roger A.J."/>
            <person name="Ruiz-Trillo I."/>
            <person name="Brown M."/>
            <person name="Walker B."/>
            <person name="Young S."/>
            <person name="Zeng Q."/>
            <person name="Gargeya S."/>
            <person name="Fitzgerald M."/>
            <person name="Haas B."/>
            <person name="Abouelleil A."/>
            <person name="Allen A.W."/>
            <person name="Alvarado L."/>
            <person name="Arachchi H.M."/>
            <person name="Berlin A.M."/>
            <person name="Chapman S.B."/>
            <person name="Gainer-Dewar J."/>
            <person name="Goldberg J."/>
            <person name="Griggs A."/>
            <person name="Gujja S."/>
            <person name="Hansen M."/>
            <person name="Howarth C."/>
            <person name="Imamovic A."/>
            <person name="Ireland A."/>
            <person name="Larimer J."/>
            <person name="McCowan C."/>
            <person name="Murphy C."/>
            <person name="Pearson M."/>
            <person name="Poon T.W."/>
            <person name="Priest M."/>
            <person name="Roberts A."/>
            <person name="Saif S."/>
            <person name="Shea T."/>
            <person name="Sisk P."/>
            <person name="Sykes S."/>
            <person name="Wortman J."/>
            <person name="Nusbaum C."/>
            <person name="Birren B."/>
        </authorList>
    </citation>
    <scope>NUCLEOTIDE SEQUENCE [LARGE SCALE GENOMIC DNA]</scope>
    <source>
        <strain evidence="11">ATCC 38817</strain>
    </source>
</reference>
<keyword evidence="5 9" id="KW-0812">Transmembrane</keyword>
<keyword evidence="3" id="KW-0813">Transport</keyword>
<dbReference type="eggNOG" id="KOG1305">
    <property type="taxonomic scope" value="Eukaryota"/>
</dbReference>
<evidence type="ECO:0000256" key="8">
    <source>
        <dbReference type="ARBA" id="ARBA00023136"/>
    </source>
</evidence>
<evidence type="ECO:0000313" key="12">
    <source>
        <dbReference type="Proteomes" id="UP000030693"/>
    </source>
</evidence>
<name>A0A058ZD88_FONAL</name>
<dbReference type="GO" id="GO:0005302">
    <property type="term" value="F:L-tyrosine transmembrane transporter activity"/>
    <property type="evidence" value="ECO:0007669"/>
    <property type="project" value="TreeGrafter"/>
</dbReference>
<sequence length="522" mass="56953">MAVPLPLPRPPVPSFSCPRFLLPPFPRLSFSRPATPSTAMASTYRSYATIPDVEDPSINGHQPSEQGFYQNAPLTTAESRPGSTSHDDEENTGYLDDAQALLSDEGTSVAAPVRSASFFSSFINLANTIMGSGMLGLPYAISKNGLVLGPILLVVSAFFSAFGLYLLVQCTDRLKQVGEKDTPSYYTCTRHSYPSLAVLVDAVVFVKCIGVAVSFLVIIGSLMPDIITFFFHIDPTSGSIWVSRAFWVLMWGLVIIPTAFLKQLNSLRFTSALALTAIIYLVGLVIVFFIREPHVPSTELDLFRLDTSFFQVMTIYVFGYTCHQNIFSIYLEITNPSKGRINGVIGSSIGTALGVYTLISLLGYIQFGSGIKDNIMNNYPTDNTAVTVGRIFLVILVAFSYALQSHPARICADNLYQSFMRSAMKKEVGSLSQARFYIITISIIAVTFTIGALVEDLSKVLSFVGAIGSTTMCYILPGVFFIKMHGGLFPLNTMKVLSVLAICIGCFVMPTALVFIFYTPPV</sequence>
<keyword evidence="7 9" id="KW-1133">Transmembrane helix</keyword>
<dbReference type="STRING" id="691883.A0A058ZD88"/>
<evidence type="ECO:0000259" key="10">
    <source>
        <dbReference type="Pfam" id="PF01490"/>
    </source>
</evidence>
<dbReference type="PANTHER" id="PTHR22950:SF678">
    <property type="entry name" value="VACUOLAR AMINO ACID TRANSPORTER 5-RELATED"/>
    <property type="match status" value="1"/>
</dbReference>
<feature type="transmembrane region" description="Helical" evidence="9">
    <location>
        <begin position="460"/>
        <end position="482"/>
    </location>
</feature>
<feature type="transmembrane region" description="Helical" evidence="9">
    <location>
        <begin position="122"/>
        <end position="141"/>
    </location>
</feature>
<keyword evidence="12" id="KW-1185">Reference proteome</keyword>
<comment type="similarity">
    <text evidence="2">Belongs to the amino acid/polyamine transporter 2 family.</text>
</comment>
<evidence type="ECO:0000256" key="6">
    <source>
        <dbReference type="ARBA" id="ARBA00022970"/>
    </source>
</evidence>
<feature type="transmembrane region" description="Helical" evidence="9">
    <location>
        <begin position="310"/>
        <end position="331"/>
    </location>
</feature>
<dbReference type="GO" id="GO:0005290">
    <property type="term" value="F:L-histidine transmembrane transporter activity"/>
    <property type="evidence" value="ECO:0007669"/>
    <property type="project" value="TreeGrafter"/>
</dbReference>
<evidence type="ECO:0000256" key="1">
    <source>
        <dbReference type="ARBA" id="ARBA00004128"/>
    </source>
</evidence>
<feature type="transmembrane region" description="Helical" evidence="9">
    <location>
        <begin position="240"/>
        <end position="260"/>
    </location>
</feature>
<evidence type="ECO:0000256" key="5">
    <source>
        <dbReference type="ARBA" id="ARBA00022692"/>
    </source>
</evidence>
<proteinExistence type="inferred from homology"/>
<evidence type="ECO:0000256" key="7">
    <source>
        <dbReference type="ARBA" id="ARBA00022989"/>
    </source>
</evidence>
<dbReference type="Proteomes" id="UP000030693">
    <property type="component" value="Unassembled WGS sequence"/>
</dbReference>
<feature type="transmembrane region" description="Helical" evidence="9">
    <location>
        <begin position="147"/>
        <end position="168"/>
    </location>
</feature>
<feature type="transmembrane region" description="Helical" evidence="9">
    <location>
        <begin position="343"/>
        <end position="365"/>
    </location>
</feature>
<keyword evidence="8 9" id="KW-0472">Membrane</keyword>